<protein>
    <submittedName>
        <fullName evidence="1">Uncharacterized protein</fullName>
    </submittedName>
</protein>
<gene>
    <name evidence="1" type="ORF">SAMN04488018_106114</name>
</gene>
<evidence type="ECO:0000313" key="1">
    <source>
        <dbReference type="EMBL" id="SEI88799.1"/>
    </source>
</evidence>
<evidence type="ECO:0000313" key="2">
    <source>
        <dbReference type="Proteomes" id="UP000183077"/>
    </source>
</evidence>
<accession>A0A1H6U8Y0</accession>
<dbReference type="AlphaFoldDB" id="A0A1H6U8Y0"/>
<proteinExistence type="predicted"/>
<reference evidence="1 2" key="1">
    <citation type="submission" date="2016-10" db="EMBL/GenBank/DDBJ databases">
        <authorList>
            <person name="de Groot N.N."/>
        </authorList>
    </citation>
    <scope>NUCLEOTIDE SEQUENCE [LARGE SCALE GENOMIC DNA]</scope>
    <source>
        <strain evidence="1 2">DSM 23048</strain>
    </source>
</reference>
<name>A0A1H6U8Y0_9FLAO</name>
<organism evidence="1 2">
    <name type="scientific">Myroides marinus</name>
    <dbReference type="NCBI Taxonomy" id="703342"/>
    <lineage>
        <taxon>Bacteria</taxon>
        <taxon>Pseudomonadati</taxon>
        <taxon>Bacteroidota</taxon>
        <taxon>Flavobacteriia</taxon>
        <taxon>Flavobacteriales</taxon>
        <taxon>Flavobacteriaceae</taxon>
        <taxon>Myroides</taxon>
    </lineage>
</organism>
<sequence length="125" mass="14581">MIVLNIFLVLTTGVSMYIAVKNTINKYQYMHLQMKGAINKSTRKCKSVFIENHKTAKFSKSEIISNKIIECYFNKFANGLHIAFRAGFLSLNLIRSRKFKYIKKRQTKHFAPPDANMFVVSSFYR</sequence>
<dbReference type="Proteomes" id="UP000183077">
    <property type="component" value="Unassembled WGS sequence"/>
</dbReference>
<dbReference type="EMBL" id="FNYS01000006">
    <property type="protein sequence ID" value="SEI88799.1"/>
    <property type="molecule type" value="Genomic_DNA"/>
</dbReference>